<evidence type="ECO:0000256" key="1">
    <source>
        <dbReference type="SAM" id="SignalP"/>
    </source>
</evidence>
<dbReference type="AlphaFoldDB" id="A0A286E5H5"/>
<keyword evidence="1" id="KW-0732">Signal</keyword>
<evidence type="ECO:0008006" key="4">
    <source>
        <dbReference type="Google" id="ProtNLM"/>
    </source>
</evidence>
<protein>
    <recommendedName>
        <fullName evidence="4">Lipoprotein</fullName>
    </recommendedName>
</protein>
<accession>A0A286E5H5</accession>
<dbReference type="Proteomes" id="UP000219669">
    <property type="component" value="Unassembled WGS sequence"/>
</dbReference>
<feature type="signal peptide" evidence="1">
    <location>
        <begin position="1"/>
        <end position="21"/>
    </location>
</feature>
<dbReference type="PROSITE" id="PS51257">
    <property type="entry name" value="PROKAR_LIPOPROTEIN"/>
    <property type="match status" value="1"/>
</dbReference>
<dbReference type="RefSeq" id="WP_097113596.1">
    <property type="nucleotide sequence ID" value="NZ_CP083931.1"/>
</dbReference>
<dbReference type="EMBL" id="OCNF01000003">
    <property type="protein sequence ID" value="SOD66146.1"/>
    <property type="molecule type" value="Genomic_DNA"/>
</dbReference>
<reference evidence="2 3" key="1">
    <citation type="submission" date="2017-09" db="EMBL/GenBank/DDBJ databases">
        <authorList>
            <person name="Ehlers B."/>
            <person name="Leendertz F.H."/>
        </authorList>
    </citation>
    <scope>NUCLEOTIDE SEQUENCE [LARGE SCALE GENOMIC DNA]</scope>
    <source>
        <strain evidence="2 3">DSM 16848</strain>
    </source>
</reference>
<evidence type="ECO:0000313" key="3">
    <source>
        <dbReference type="Proteomes" id="UP000219669"/>
    </source>
</evidence>
<proteinExistence type="predicted"/>
<name>A0A286E5H5_9NEIS</name>
<organism evidence="2 3">
    <name type="scientific">Alysiella filiformis DSM 16848</name>
    <dbReference type="NCBI Taxonomy" id="1120981"/>
    <lineage>
        <taxon>Bacteria</taxon>
        <taxon>Pseudomonadati</taxon>
        <taxon>Pseudomonadota</taxon>
        <taxon>Betaproteobacteria</taxon>
        <taxon>Neisseriales</taxon>
        <taxon>Neisseriaceae</taxon>
        <taxon>Alysiella</taxon>
    </lineage>
</organism>
<evidence type="ECO:0000313" key="2">
    <source>
        <dbReference type="EMBL" id="SOD66146.1"/>
    </source>
</evidence>
<gene>
    <name evidence="2" type="ORF">SAMN02746062_00513</name>
</gene>
<sequence length="208" mass="23341">MKKIWLIGATLALAACGSDPASEMKQAINNAAHFNQVCVPYELDVVQIAPETTPLQGLLGADEIKILQRNAEGKRINEQAEKQMAHLVRADLYQELKSEKSKENKQVVSVYRLTERGSQAIRRTPHGGVLCVGKHQAEKVNFFTEPTPVRGYTVSQVSYEAKIVPEKWAKSLLKDDPHHKDILDKKSTRSATLVKTNDGWRDIRELNQ</sequence>
<feature type="chain" id="PRO_5012244976" description="Lipoprotein" evidence="1">
    <location>
        <begin position="22"/>
        <end position="208"/>
    </location>
</feature>
<keyword evidence="3" id="KW-1185">Reference proteome</keyword>
<dbReference type="OrthoDB" id="8601913at2"/>